<accession>A0A438J279</accession>
<proteinExistence type="inferred from homology"/>
<comment type="similarity">
    <text evidence="1">Belongs to the PC-esterase family. TBL subfamily.</text>
</comment>
<reference evidence="3 4" key="1">
    <citation type="journal article" date="2018" name="PLoS Genet.">
        <title>Population sequencing reveals clonal diversity and ancestral inbreeding in the grapevine cultivar Chardonnay.</title>
        <authorList>
            <person name="Roach M.J."/>
            <person name="Johnson D.L."/>
            <person name="Bohlmann J."/>
            <person name="van Vuuren H.J."/>
            <person name="Jones S.J."/>
            <person name="Pretorius I.S."/>
            <person name="Schmidt S.A."/>
            <person name="Borneman A.R."/>
        </authorList>
    </citation>
    <scope>NUCLEOTIDE SEQUENCE [LARGE SCALE GENOMIC DNA]</scope>
    <source>
        <strain evidence="4">cv. Chardonnay</strain>
        <tissue evidence="3">Leaf</tissue>
    </source>
</reference>
<evidence type="ECO:0000259" key="2">
    <source>
        <dbReference type="Pfam" id="PF13839"/>
    </source>
</evidence>
<comment type="caution">
    <text evidence="3">The sequence shown here is derived from an EMBL/GenBank/DDBJ whole genome shotgun (WGS) entry which is preliminary data.</text>
</comment>
<dbReference type="InterPro" id="IPR026057">
    <property type="entry name" value="TBL_C"/>
</dbReference>
<feature type="domain" description="Trichome birefringence-like C-terminal" evidence="2">
    <location>
        <begin position="197"/>
        <end position="309"/>
    </location>
</feature>
<name>A0A438J279_VITVI</name>
<evidence type="ECO:0000256" key="1">
    <source>
        <dbReference type="ARBA" id="ARBA00007727"/>
    </source>
</evidence>
<dbReference type="AlphaFoldDB" id="A0A438J279"/>
<dbReference type="EMBL" id="QGNW01000067">
    <property type="protein sequence ID" value="RVX03012.1"/>
    <property type="molecule type" value="Genomic_DNA"/>
</dbReference>
<dbReference type="InterPro" id="IPR029962">
    <property type="entry name" value="TBL"/>
</dbReference>
<protein>
    <submittedName>
        <fullName evidence="3">Protein ESKIMO 1</fullName>
    </submittedName>
</protein>
<dbReference type="PANTHER" id="PTHR32285:SF10">
    <property type="entry name" value="XYLAN O-ACETYLTRANSFERASE 1"/>
    <property type="match status" value="1"/>
</dbReference>
<sequence length="437" mass="49349">MQTSRRKTALFPAEIVAMKQAGGGRKSNNLSVFVVAHGAGNSRGWIQSGDPVQESNSNEVDSTVWIGSRMKPRSQMSEETQEPENLSLTVAKQEEKNIELPVVEEEEDDSDVELPPEDCDVFNGDWIPPTRTGDGSPDNALCQVKKTTQILPSLFNKITASETQRQEAHVCWRLTESKPVGIHDLSGSIRRASWPESLTKNGSLSIFRIDDYNATVEFYWAPFLVESNSDDPTMHSILNRIIMPESIDKHGQNWKGVDYLIFNTYIWWMNTFKMKILRGSFDQGSTEYDEIERPIAYGRVLRTWAQSLDWDNPDGIKCAKETYPIFNLTTRLDVGTDRRVFAVAVNVTQSMKVPVYFVNITSLSELRKDAHTSVHTIRQGKLLTPEQQADPIELRRLHPLVPSRVTRHVERVPLFTGENLAKPENEGSGMGMGMGYM</sequence>
<dbReference type="Pfam" id="PF13839">
    <property type="entry name" value="PC-Esterase"/>
    <property type="match status" value="1"/>
</dbReference>
<evidence type="ECO:0000313" key="3">
    <source>
        <dbReference type="EMBL" id="RVX03012.1"/>
    </source>
</evidence>
<evidence type="ECO:0000313" key="4">
    <source>
        <dbReference type="Proteomes" id="UP000288805"/>
    </source>
</evidence>
<dbReference type="Proteomes" id="UP000288805">
    <property type="component" value="Unassembled WGS sequence"/>
</dbReference>
<gene>
    <name evidence="3" type="primary">ESK1_1</name>
    <name evidence="3" type="ORF">CK203_016783</name>
</gene>
<dbReference type="GO" id="GO:0016413">
    <property type="term" value="F:O-acetyltransferase activity"/>
    <property type="evidence" value="ECO:0007669"/>
    <property type="project" value="InterPro"/>
</dbReference>
<organism evidence="3 4">
    <name type="scientific">Vitis vinifera</name>
    <name type="common">Grape</name>
    <dbReference type="NCBI Taxonomy" id="29760"/>
    <lineage>
        <taxon>Eukaryota</taxon>
        <taxon>Viridiplantae</taxon>
        <taxon>Streptophyta</taxon>
        <taxon>Embryophyta</taxon>
        <taxon>Tracheophyta</taxon>
        <taxon>Spermatophyta</taxon>
        <taxon>Magnoliopsida</taxon>
        <taxon>eudicotyledons</taxon>
        <taxon>Gunneridae</taxon>
        <taxon>Pentapetalae</taxon>
        <taxon>rosids</taxon>
        <taxon>Vitales</taxon>
        <taxon>Vitaceae</taxon>
        <taxon>Viteae</taxon>
        <taxon>Vitis</taxon>
    </lineage>
</organism>
<dbReference type="PANTHER" id="PTHR32285">
    <property type="entry name" value="PROTEIN TRICHOME BIREFRINGENCE-LIKE 9-RELATED"/>
    <property type="match status" value="1"/>
</dbReference>